<proteinExistence type="predicted"/>
<dbReference type="GeneID" id="69006453"/>
<reference evidence="1 2" key="1">
    <citation type="submission" date="2017-01" db="EMBL/GenBank/DDBJ databases">
        <title>Whole-Genome Shotgun Sequencing of Two beta-Proteobacterial Species in Search of the Bulgecin Biosynthetic Cluster.</title>
        <authorList>
            <person name="Horsman M.E."/>
            <person name="Marous D.R."/>
            <person name="Li R."/>
            <person name="Oliver R.A."/>
            <person name="Byun B."/>
            <person name="Emrich S.J."/>
            <person name="Boggess B."/>
            <person name="Townsend C.A."/>
            <person name="Mobashery S."/>
        </authorList>
    </citation>
    <scope>NUCLEOTIDE SEQUENCE [LARGE SCALE GENOMIC DNA]</scope>
    <source>
        <strain evidence="1 2">ATCC 31433</strain>
    </source>
</reference>
<gene>
    <name evidence="1" type="ORF">BZL54_11690</name>
</gene>
<protein>
    <submittedName>
        <fullName evidence="1">Uncharacterized protein</fullName>
    </submittedName>
</protein>
<dbReference type="EMBL" id="MTZU01000029">
    <property type="protein sequence ID" value="PCE32266.1"/>
    <property type="molecule type" value="Genomic_DNA"/>
</dbReference>
<name>A0A2A4FIN1_9BURK</name>
<dbReference type="AlphaFoldDB" id="A0A2A4FIN1"/>
<organism evidence="1 2">
    <name type="scientific">Burkholderia ubonensis subsp. mesacidophila</name>
    <dbReference type="NCBI Taxonomy" id="265293"/>
    <lineage>
        <taxon>Bacteria</taxon>
        <taxon>Pseudomonadati</taxon>
        <taxon>Pseudomonadota</taxon>
        <taxon>Betaproteobacteria</taxon>
        <taxon>Burkholderiales</taxon>
        <taxon>Burkholderiaceae</taxon>
        <taxon>Burkholderia</taxon>
        <taxon>Burkholderia cepacia complex</taxon>
    </lineage>
</organism>
<evidence type="ECO:0000313" key="2">
    <source>
        <dbReference type="Proteomes" id="UP000217994"/>
    </source>
</evidence>
<evidence type="ECO:0000313" key="1">
    <source>
        <dbReference type="EMBL" id="PCE32266.1"/>
    </source>
</evidence>
<accession>A0A2A4FIN1</accession>
<sequence>MAMIREPAAIREVAAILVRLGAGSADRQVDLIRYLDGLEAVARRIAAARLPDPASRELAARYYCAGILTSVYGRESAIARGIAGSLEQQANGGARYGRASRRIFALLMRAGRRQGRAFMDACGHLVRG</sequence>
<comment type="caution">
    <text evidence="1">The sequence shown here is derived from an EMBL/GenBank/DDBJ whole genome shotgun (WGS) entry which is preliminary data.</text>
</comment>
<dbReference type="Proteomes" id="UP000217994">
    <property type="component" value="Unassembled WGS sequence"/>
</dbReference>
<dbReference type="RefSeq" id="WP_084909564.1">
    <property type="nucleotide sequence ID" value="NZ_CP020738.1"/>
</dbReference>